<feature type="compositionally biased region" description="Low complexity" evidence="1">
    <location>
        <begin position="80"/>
        <end position="99"/>
    </location>
</feature>
<keyword evidence="3" id="KW-1185">Reference proteome</keyword>
<sequence>MTLASMPICCFAPPVSMPSATVPLTYSLPPPLSCQVNPRGLQSSPRCLPAWPLESELLPASQHILSDLPRSDRKLSGPGRALRASTSSLRPAAPRSSSTLHPGEPEERAERYYPAFRLGTCPTQGHSQSAAVLGADPESPDPQFCTNTQPAPRGARIRADAVRATGWCICIIHFQLVQLVTQEFSARAANAAFSVGTEGGTAELHRYINPPQPDEIPASVFRRQFFCLGRRQENPLCSSAAIDACDYPDSAEKPPPSPPHYVDVA</sequence>
<evidence type="ECO:0000313" key="3">
    <source>
        <dbReference type="Proteomes" id="UP000297703"/>
    </source>
</evidence>
<proteinExistence type="predicted"/>
<protein>
    <submittedName>
        <fullName evidence="2">4-hydroxyphenylpyruvate dioxygenase-like protein</fullName>
    </submittedName>
</protein>
<gene>
    <name evidence="2" type="ORF">DR999_PMT14656</name>
</gene>
<keyword evidence="2" id="KW-0670">Pyruvate</keyword>
<keyword evidence="2" id="KW-0560">Oxidoreductase</keyword>
<dbReference type="EMBL" id="QXTE01000170">
    <property type="protein sequence ID" value="TFK02929.1"/>
    <property type="molecule type" value="Genomic_DNA"/>
</dbReference>
<comment type="caution">
    <text evidence="2">The sequence shown here is derived from an EMBL/GenBank/DDBJ whole genome shotgun (WGS) entry which is preliminary data.</text>
</comment>
<dbReference type="AlphaFoldDB" id="A0A4D9DZ67"/>
<accession>A0A4D9DZ67</accession>
<reference evidence="2 3" key="2">
    <citation type="submission" date="2019-04" db="EMBL/GenBank/DDBJ databases">
        <title>The genome sequence of big-headed turtle.</title>
        <authorList>
            <person name="Gong S."/>
        </authorList>
    </citation>
    <scope>NUCLEOTIDE SEQUENCE [LARGE SCALE GENOMIC DNA]</scope>
    <source>
        <strain evidence="2">DO16091913</strain>
        <tissue evidence="2">Muscle</tissue>
    </source>
</reference>
<feature type="region of interest" description="Disordered" evidence="1">
    <location>
        <begin position="69"/>
        <end position="107"/>
    </location>
</feature>
<evidence type="ECO:0000313" key="2">
    <source>
        <dbReference type="EMBL" id="TFK02929.1"/>
    </source>
</evidence>
<organism evidence="2 3">
    <name type="scientific">Platysternon megacephalum</name>
    <name type="common">big-headed turtle</name>
    <dbReference type="NCBI Taxonomy" id="55544"/>
    <lineage>
        <taxon>Eukaryota</taxon>
        <taxon>Metazoa</taxon>
        <taxon>Chordata</taxon>
        <taxon>Craniata</taxon>
        <taxon>Vertebrata</taxon>
        <taxon>Euteleostomi</taxon>
        <taxon>Archelosauria</taxon>
        <taxon>Testudinata</taxon>
        <taxon>Testudines</taxon>
        <taxon>Cryptodira</taxon>
        <taxon>Durocryptodira</taxon>
        <taxon>Testudinoidea</taxon>
        <taxon>Platysternidae</taxon>
        <taxon>Platysternon</taxon>
    </lineage>
</organism>
<dbReference type="Proteomes" id="UP000297703">
    <property type="component" value="Unassembled WGS sequence"/>
</dbReference>
<name>A0A4D9DZ67_9SAUR</name>
<evidence type="ECO:0000256" key="1">
    <source>
        <dbReference type="SAM" id="MobiDB-lite"/>
    </source>
</evidence>
<keyword evidence="2" id="KW-0223">Dioxygenase</keyword>
<reference evidence="2 3" key="1">
    <citation type="submission" date="2019-04" db="EMBL/GenBank/DDBJ databases">
        <title>Draft genome of the big-headed turtle Platysternon megacephalum.</title>
        <authorList>
            <person name="Gong S."/>
        </authorList>
    </citation>
    <scope>NUCLEOTIDE SEQUENCE [LARGE SCALE GENOMIC DNA]</scope>
    <source>
        <strain evidence="2">DO16091913</strain>
        <tissue evidence="2">Muscle</tissue>
    </source>
</reference>
<dbReference type="GO" id="GO:0051213">
    <property type="term" value="F:dioxygenase activity"/>
    <property type="evidence" value="ECO:0007669"/>
    <property type="project" value="UniProtKB-KW"/>
</dbReference>
<feature type="region of interest" description="Disordered" evidence="1">
    <location>
        <begin position="127"/>
        <end position="153"/>
    </location>
</feature>